<dbReference type="Proteomes" id="UP000009326">
    <property type="component" value="Unassembled WGS sequence"/>
</dbReference>
<organism evidence="1 3">
    <name type="scientific">Lactobacillus gigeriorum DSM 23908 = CRBIP 24.85</name>
    <dbReference type="NCBI Taxonomy" id="1423751"/>
    <lineage>
        <taxon>Bacteria</taxon>
        <taxon>Bacillati</taxon>
        <taxon>Bacillota</taxon>
        <taxon>Bacilli</taxon>
        <taxon>Lactobacillales</taxon>
        <taxon>Lactobacillaceae</taxon>
        <taxon>Lactobacillus</taxon>
    </lineage>
</organism>
<sequence length="337" mass="38232">MNLVKVELADQAFFWGNLLQKNADWIALQAIDDNYVLDGITMIKSTIVKHIKTDFSEKDRADVHDYYNFSKLTETYGKLSFNEFIRACKNSLISLETQAGTSYQGKLIEISNGSIKLTEFRDYVLEPYALEIPLTDIQVMSCHSIDLETIAAWLDHQGSDESSDLIEIHLDHYGDKRVDESAIGKVVAENSKYALVEVITNQGQFASYTVFNKDYSTHVSENNATLRFLTFAKNYQLANGNYDPHQLAKQVPQLDDDLAKMLTQDKVITLDAYDYTANNQGIITKVGDDFLELMVFDEDDQPSENQSFAYKDLVSIDLVNYLDSALLEDKNSESIQK</sequence>
<dbReference type="RefSeq" id="WP_008473594.1">
    <property type="nucleotide sequence ID" value="NZ_AYZO01000069.1"/>
</dbReference>
<name>I7K1C7_9LACO</name>
<dbReference type="AlphaFoldDB" id="I7K1C7"/>
<gene>
    <name evidence="1" type="ORF">BN52_04505</name>
    <name evidence="2" type="ORF">FC38_GL001668</name>
</gene>
<accession>I7K1C7</accession>
<dbReference type="EMBL" id="CAKC01000063">
    <property type="protein sequence ID" value="CCI87385.1"/>
    <property type="molecule type" value="Genomic_DNA"/>
</dbReference>
<reference evidence="1 3" key="1">
    <citation type="submission" date="2012-06" db="EMBL/GenBank/DDBJ databases">
        <title>Draft genome sequence of Lactobacillus gigeriorum CRBIP 24.85T, isolated from chicken crop.</title>
        <authorList>
            <person name="Cousin S."/>
            <person name="Ma L."/>
            <person name="Creno S."/>
            <person name="Clermont D."/>
            <person name="Loux V."/>
            <person name="Bizet C."/>
            <person name="Bouchier C."/>
        </authorList>
    </citation>
    <scope>NUCLEOTIDE SEQUENCE [LARGE SCALE GENOMIC DNA]</scope>
    <source>
        <strain evidence="3">CRBIP 24.85T</strain>
        <strain evidence="1">Type strain: CRBIP 24.85</strain>
    </source>
</reference>
<evidence type="ECO:0000313" key="4">
    <source>
        <dbReference type="Proteomes" id="UP000051521"/>
    </source>
</evidence>
<comment type="caution">
    <text evidence="1">The sequence shown here is derived from an EMBL/GenBank/DDBJ whole genome shotgun (WGS) entry which is preliminary data.</text>
</comment>
<proteinExistence type="predicted"/>
<keyword evidence="4" id="KW-1185">Reference proteome</keyword>
<evidence type="ECO:0000313" key="2">
    <source>
        <dbReference type="EMBL" id="KRN08782.1"/>
    </source>
</evidence>
<dbReference type="Proteomes" id="UP000051521">
    <property type="component" value="Unassembled WGS sequence"/>
</dbReference>
<reference evidence="2 4" key="2">
    <citation type="journal article" date="2015" name="Genome Announc.">
        <title>Expanding the biotechnology potential of lactobacilli through comparative genomics of 213 strains and associated genera.</title>
        <authorList>
            <person name="Sun Z."/>
            <person name="Harris H.M."/>
            <person name="McCann A."/>
            <person name="Guo C."/>
            <person name="Argimon S."/>
            <person name="Zhang W."/>
            <person name="Yang X."/>
            <person name="Jeffery I.B."/>
            <person name="Cooney J.C."/>
            <person name="Kagawa T.F."/>
            <person name="Liu W."/>
            <person name="Song Y."/>
            <person name="Salvetti E."/>
            <person name="Wrobel A."/>
            <person name="Rasinkangas P."/>
            <person name="Parkhill J."/>
            <person name="Rea M.C."/>
            <person name="O'Sullivan O."/>
            <person name="Ritari J."/>
            <person name="Douillard F.P."/>
            <person name="Paul Ross R."/>
            <person name="Yang R."/>
            <person name="Briner A.E."/>
            <person name="Felis G.E."/>
            <person name="de Vos W.M."/>
            <person name="Barrangou R."/>
            <person name="Klaenhammer T.R."/>
            <person name="Caufield P.W."/>
            <person name="Cui Y."/>
            <person name="Zhang H."/>
            <person name="O'Toole P.W."/>
        </authorList>
    </citation>
    <scope>NUCLEOTIDE SEQUENCE [LARGE SCALE GENOMIC DNA]</scope>
    <source>
        <strain evidence="2 4">DSM 23908</strain>
    </source>
</reference>
<evidence type="ECO:0000313" key="3">
    <source>
        <dbReference type="Proteomes" id="UP000009326"/>
    </source>
</evidence>
<dbReference type="OrthoDB" id="9984161at2"/>
<protein>
    <submittedName>
        <fullName evidence="1">Conserved protein</fullName>
    </submittedName>
</protein>
<dbReference type="PATRIC" id="fig|1423751.3.peg.1727"/>
<evidence type="ECO:0000313" key="1">
    <source>
        <dbReference type="EMBL" id="CCI87385.1"/>
    </source>
</evidence>
<dbReference type="EMBL" id="AYZO01000069">
    <property type="protein sequence ID" value="KRN08782.1"/>
    <property type="molecule type" value="Genomic_DNA"/>
</dbReference>